<reference evidence="11" key="1">
    <citation type="journal article" date="2015" name="Nat. Genet.">
        <title>The pineapple genome and the evolution of CAM photosynthesis.</title>
        <authorList>
            <person name="Ming R."/>
            <person name="VanBuren R."/>
            <person name="Wai C.M."/>
            <person name="Tang H."/>
            <person name="Schatz M.C."/>
            <person name="Bowers J.E."/>
            <person name="Lyons E."/>
            <person name="Wang M.L."/>
            <person name="Chen J."/>
            <person name="Biggers E."/>
            <person name="Zhang J."/>
            <person name="Huang L."/>
            <person name="Zhang L."/>
            <person name="Miao W."/>
            <person name="Zhang J."/>
            <person name="Ye Z."/>
            <person name="Miao C."/>
            <person name="Lin Z."/>
            <person name="Wang H."/>
            <person name="Zhou H."/>
            <person name="Yim W.C."/>
            <person name="Priest H.D."/>
            <person name="Zheng C."/>
            <person name="Woodhouse M."/>
            <person name="Edger P.P."/>
            <person name="Guyot R."/>
            <person name="Guo H.B."/>
            <person name="Guo H."/>
            <person name="Zheng G."/>
            <person name="Singh R."/>
            <person name="Sharma A."/>
            <person name="Min X."/>
            <person name="Zheng Y."/>
            <person name="Lee H."/>
            <person name="Gurtowski J."/>
            <person name="Sedlazeck F.J."/>
            <person name="Harkess A."/>
            <person name="McKain M.R."/>
            <person name="Liao Z."/>
            <person name="Fang J."/>
            <person name="Liu J."/>
            <person name="Zhang X."/>
            <person name="Zhang Q."/>
            <person name="Hu W."/>
            <person name="Qin Y."/>
            <person name="Wang K."/>
            <person name="Chen L.Y."/>
            <person name="Shirley N."/>
            <person name="Lin Y.R."/>
            <person name="Liu L.Y."/>
            <person name="Hernandez A.G."/>
            <person name="Wright C.L."/>
            <person name="Bulone V."/>
            <person name="Tuskan G.A."/>
            <person name="Heath K."/>
            <person name="Zee F."/>
            <person name="Moore P.H."/>
            <person name="Sunkar R."/>
            <person name="Leebens-Mack J.H."/>
            <person name="Mockler T."/>
            <person name="Bennetzen J.L."/>
            <person name="Freeling M."/>
            <person name="Sankoff D."/>
            <person name="Paterson A.H."/>
            <person name="Zhu X."/>
            <person name="Yang X."/>
            <person name="Smith J.A."/>
            <person name="Cushman J.C."/>
            <person name="Paull R.E."/>
            <person name="Yu Q."/>
        </authorList>
    </citation>
    <scope>NUCLEOTIDE SEQUENCE [LARGE SCALE GENOMIC DNA]</scope>
    <source>
        <strain evidence="11">cv. F153</strain>
    </source>
</reference>
<dbReference type="InterPro" id="IPR008422">
    <property type="entry name" value="KN_HD"/>
</dbReference>
<keyword evidence="11" id="KW-1185">Reference proteome</keyword>
<dbReference type="InterPro" id="IPR009057">
    <property type="entry name" value="Homeodomain-like_sf"/>
</dbReference>
<feature type="region of interest" description="Disordered" evidence="9">
    <location>
        <begin position="255"/>
        <end position="275"/>
    </location>
</feature>
<sequence>MASSFSREGPHVAQQTRRDKLRFAPAPPHHAAPHFDPAMFALSFPLGLGDEGFEPSNGPRSRSGDFVSGVNGYVDFAPFPSSQPYHGGALHEVIAAPSPSSLGSQTLELPSVVPPNLPEGSGTDLMLPHQWSGDYAYAAARGLSLTLSPSPLTELPAPPPPQYEDRLGHAKCSIGGGVAFHGLANSPAETRRAAGPLGPFTGYAAVLRSSKFLRPAQQLLDEICSAVTGLGLAKPCGGGDGQNLCDRVSGGGDASDMLSPLHNSSERGNGGGGSGTCAVQHRPEFQQVKLKLLFMQEEVCRRYKQYHQQVQMVGSSFESVAGLSSATPYASLALKTISKHFRSLKSAILNQLQNISKVLGEEFMSSPSTSKGEMFSSSRLKHTEQGNHKQKVGERSLGFVEHNQPVWRPQRGLPERAVAVLRNWLFDHFLHPYPTDTDKHMLAAQTGLSRNQVSNWFINARVRLWKPMVEEIHMLETKSMSGCALDSASASASASASRNDLRPTTYNSGGPLNEQSSEESNKLSESASAEAPFKDGNMPSAEAWHPDKPLRMQECGIRESTDGTLMSFMAYPSGMDIGGFGAVSLTLGLRHEAIWKPNGA</sequence>
<name>A0A6P5H241_ANACO</name>
<dbReference type="GO" id="GO:0005634">
    <property type="term" value="C:nucleus"/>
    <property type="evidence" value="ECO:0007669"/>
    <property type="project" value="UniProtKB-SubCell"/>
</dbReference>
<keyword evidence="7 8" id="KW-0539">Nucleus</keyword>
<evidence type="ECO:0000256" key="6">
    <source>
        <dbReference type="ARBA" id="ARBA00023163"/>
    </source>
</evidence>
<dbReference type="PROSITE" id="PS50071">
    <property type="entry name" value="HOMEOBOX_2"/>
    <property type="match status" value="1"/>
</dbReference>
<keyword evidence="5 8" id="KW-0371">Homeobox</keyword>
<dbReference type="RefSeq" id="XP_020115021.1">
    <property type="nucleotide sequence ID" value="XM_020259432.1"/>
</dbReference>
<evidence type="ECO:0000256" key="2">
    <source>
        <dbReference type="ARBA" id="ARBA00006454"/>
    </source>
</evidence>
<dbReference type="Gene3D" id="1.10.10.60">
    <property type="entry name" value="Homeodomain-like"/>
    <property type="match status" value="1"/>
</dbReference>
<accession>A0A6P5H241</accession>
<dbReference type="InterPro" id="IPR001356">
    <property type="entry name" value="HD"/>
</dbReference>
<evidence type="ECO:0000256" key="4">
    <source>
        <dbReference type="ARBA" id="ARBA00023125"/>
    </source>
</evidence>
<evidence type="ECO:0000256" key="1">
    <source>
        <dbReference type="ARBA" id="ARBA00004123"/>
    </source>
</evidence>
<dbReference type="PANTHER" id="PTHR11850">
    <property type="entry name" value="HOMEOBOX PROTEIN TRANSCRIPTION FACTORS"/>
    <property type="match status" value="1"/>
</dbReference>
<evidence type="ECO:0000256" key="3">
    <source>
        <dbReference type="ARBA" id="ARBA00023015"/>
    </source>
</evidence>
<dbReference type="OrthoDB" id="10056939at2759"/>
<dbReference type="InterPro" id="IPR050224">
    <property type="entry name" value="TALE_homeobox"/>
</dbReference>
<organism evidence="11 12">
    <name type="scientific">Ananas comosus</name>
    <name type="common">Pineapple</name>
    <name type="synonym">Ananas ananas</name>
    <dbReference type="NCBI Taxonomy" id="4615"/>
    <lineage>
        <taxon>Eukaryota</taxon>
        <taxon>Viridiplantae</taxon>
        <taxon>Streptophyta</taxon>
        <taxon>Embryophyta</taxon>
        <taxon>Tracheophyta</taxon>
        <taxon>Spermatophyta</taxon>
        <taxon>Magnoliopsida</taxon>
        <taxon>Liliopsida</taxon>
        <taxon>Poales</taxon>
        <taxon>Bromeliaceae</taxon>
        <taxon>Bromelioideae</taxon>
        <taxon>Ananas</taxon>
    </lineage>
</organism>
<dbReference type="SMART" id="SM00389">
    <property type="entry name" value="HOX"/>
    <property type="match status" value="1"/>
</dbReference>
<reference evidence="12" key="2">
    <citation type="submission" date="2025-08" db="UniProtKB">
        <authorList>
            <consortium name="RefSeq"/>
        </authorList>
    </citation>
    <scope>IDENTIFICATION</scope>
    <source>
        <tissue evidence="12">Leaf</tissue>
    </source>
</reference>
<evidence type="ECO:0000313" key="12">
    <source>
        <dbReference type="RefSeq" id="XP_020115021.1"/>
    </source>
</evidence>
<dbReference type="GeneID" id="109728896"/>
<dbReference type="SMART" id="SM00574">
    <property type="entry name" value="POX"/>
    <property type="match status" value="1"/>
</dbReference>
<proteinExistence type="inferred from homology"/>
<keyword evidence="3" id="KW-0805">Transcription regulation</keyword>
<dbReference type="InterPro" id="IPR006563">
    <property type="entry name" value="POX_dom"/>
</dbReference>
<dbReference type="FunFam" id="1.10.10.60:FF:000117">
    <property type="entry name" value="BEL1-like homeodomain protein 9"/>
    <property type="match status" value="1"/>
</dbReference>
<comment type="similarity">
    <text evidence="2">Belongs to the TALE/BELL homeobox family.</text>
</comment>
<feature type="compositionally biased region" description="Polar residues" evidence="9">
    <location>
        <begin position="502"/>
        <end position="515"/>
    </location>
</feature>
<evidence type="ECO:0000256" key="7">
    <source>
        <dbReference type="ARBA" id="ARBA00023242"/>
    </source>
</evidence>
<comment type="subcellular location">
    <subcellularLocation>
        <location evidence="1 8">Nucleus</location>
    </subcellularLocation>
</comment>
<keyword evidence="4 8" id="KW-0238">DNA-binding</keyword>
<evidence type="ECO:0000256" key="5">
    <source>
        <dbReference type="ARBA" id="ARBA00023155"/>
    </source>
</evidence>
<feature type="domain" description="Homeobox" evidence="10">
    <location>
        <begin position="404"/>
        <end position="467"/>
    </location>
</feature>
<evidence type="ECO:0000259" key="10">
    <source>
        <dbReference type="PROSITE" id="PS50071"/>
    </source>
</evidence>
<feature type="region of interest" description="Disordered" evidence="9">
    <location>
        <begin position="492"/>
        <end position="549"/>
    </location>
</feature>
<evidence type="ECO:0000256" key="9">
    <source>
        <dbReference type="SAM" id="MobiDB-lite"/>
    </source>
</evidence>
<dbReference type="Pfam" id="PF07526">
    <property type="entry name" value="POX"/>
    <property type="match status" value="1"/>
</dbReference>
<evidence type="ECO:0000256" key="8">
    <source>
        <dbReference type="PROSITE-ProRule" id="PRU00108"/>
    </source>
</evidence>
<dbReference type="AlphaFoldDB" id="A0A6P5H241"/>
<keyword evidence="6" id="KW-0804">Transcription</keyword>
<dbReference type="GO" id="GO:0003677">
    <property type="term" value="F:DNA binding"/>
    <property type="evidence" value="ECO:0007669"/>
    <property type="project" value="UniProtKB-UniRule"/>
</dbReference>
<gene>
    <name evidence="12" type="primary">LOC109728896</name>
</gene>
<dbReference type="CDD" id="cd00086">
    <property type="entry name" value="homeodomain"/>
    <property type="match status" value="1"/>
</dbReference>
<protein>
    <submittedName>
        <fullName evidence="12">BEL1-like homeodomain protein 9</fullName>
    </submittedName>
</protein>
<evidence type="ECO:0000313" key="11">
    <source>
        <dbReference type="Proteomes" id="UP000515123"/>
    </source>
</evidence>
<dbReference type="GO" id="GO:0006355">
    <property type="term" value="P:regulation of DNA-templated transcription"/>
    <property type="evidence" value="ECO:0007669"/>
    <property type="project" value="InterPro"/>
</dbReference>
<feature type="DNA-binding region" description="Homeobox" evidence="8">
    <location>
        <begin position="406"/>
        <end position="468"/>
    </location>
</feature>
<dbReference type="Pfam" id="PF05920">
    <property type="entry name" value="Homeobox_KN"/>
    <property type="match status" value="1"/>
</dbReference>
<dbReference type="SUPFAM" id="SSF46689">
    <property type="entry name" value="Homeodomain-like"/>
    <property type="match status" value="1"/>
</dbReference>
<dbReference type="Proteomes" id="UP000515123">
    <property type="component" value="Linkage group 25"/>
</dbReference>
<dbReference type="Gramene" id="Aco010211.1.mrna1">
    <property type="protein sequence ID" value="Aco010211.1.mrna1"/>
    <property type="gene ID" value="Aco010211.1.path1"/>
</dbReference>